<evidence type="ECO:0000313" key="3">
    <source>
        <dbReference type="Proteomes" id="UP000501466"/>
    </source>
</evidence>
<name>A0A6F8PP56_9GAMM</name>
<dbReference type="RefSeq" id="WP_173291626.1">
    <property type="nucleotide sequence ID" value="NZ_AP021888.1"/>
</dbReference>
<evidence type="ECO:0008006" key="4">
    <source>
        <dbReference type="Google" id="ProtNLM"/>
    </source>
</evidence>
<proteinExistence type="predicted"/>
<dbReference type="KEGG" id="tzo:THMIRHAT_16020"/>
<evidence type="ECO:0000256" key="1">
    <source>
        <dbReference type="SAM" id="SignalP"/>
    </source>
</evidence>
<organism evidence="2 3">
    <name type="scientific">Thiosulfativibrio zosterae</name>
    <dbReference type="NCBI Taxonomy" id="2675053"/>
    <lineage>
        <taxon>Bacteria</taxon>
        <taxon>Pseudomonadati</taxon>
        <taxon>Pseudomonadota</taxon>
        <taxon>Gammaproteobacteria</taxon>
        <taxon>Thiotrichales</taxon>
        <taxon>Piscirickettsiaceae</taxon>
        <taxon>Thiosulfativibrio</taxon>
    </lineage>
</organism>
<feature type="signal peptide" evidence="1">
    <location>
        <begin position="1"/>
        <end position="23"/>
    </location>
</feature>
<gene>
    <name evidence="2" type="ORF">THMIRHAT_16020</name>
</gene>
<keyword evidence="3" id="KW-1185">Reference proteome</keyword>
<protein>
    <recommendedName>
        <fullName evidence="4">Lysozyme inhibitor LprI N-terminal domain-containing protein</fullName>
    </recommendedName>
</protein>
<accession>A0A6F8PP56</accession>
<dbReference type="EMBL" id="AP021888">
    <property type="protein sequence ID" value="BBP43856.1"/>
    <property type="molecule type" value="Genomic_DNA"/>
</dbReference>
<keyword evidence="1" id="KW-0732">Signal</keyword>
<reference evidence="3" key="1">
    <citation type="submission" date="2019-11" db="EMBL/GenBank/DDBJ databases">
        <title>Isolation and characterization of two novel species in the genus Thiomicrorhabdus.</title>
        <authorList>
            <person name="Mochizuki J."/>
            <person name="Kojima H."/>
            <person name="Fukui M."/>
        </authorList>
    </citation>
    <scope>NUCLEOTIDE SEQUENCE [LARGE SCALE GENOMIC DNA]</scope>
    <source>
        <strain evidence="3">AkT22</strain>
    </source>
</reference>
<dbReference type="Proteomes" id="UP000501466">
    <property type="component" value="Chromosome"/>
</dbReference>
<sequence length="118" mass="12847">MKSLSIKALFISAFAVLSLNAQAADSTYNLCVSDAENLISTAKAKGIKEAKALEQKTTLAQCYEELNAIEAKYGDATKGVNPSAVMTPEDRAKWAKLFDSIDAKQFKGVPFLQASYYR</sequence>
<evidence type="ECO:0000313" key="2">
    <source>
        <dbReference type="EMBL" id="BBP43856.1"/>
    </source>
</evidence>
<feature type="chain" id="PRO_5026259296" description="Lysozyme inhibitor LprI N-terminal domain-containing protein" evidence="1">
    <location>
        <begin position="24"/>
        <end position="118"/>
    </location>
</feature>
<dbReference type="AlphaFoldDB" id="A0A6F8PP56"/>